<reference evidence="1" key="1">
    <citation type="submission" date="2022-04" db="EMBL/GenBank/DDBJ databases">
        <title>Genome of the entomopathogenic fungus Entomophthora muscae.</title>
        <authorList>
            <person name="Elya C."/>
            <person name="Lovett B.R."/>
            <person name="Lee E."/>
            <person name="Macias A.M."/>
            <person name="Hajek A.E."/>
            <person name="De Bivort B.L."/>
            <person name="Kasson M.T."/>
            <person name="De Fine Licht H.H."/>
            <person name="Stajich J.E."/>
        </authorList>
    </citation>
    <scope>NUCLEOTIDE SEQUENCE</scope>
    <source>
        <strain evidence="1">Berkeley</strain>
    </source>
</reference>
<proteinExistence type="predicted"/>
<evidence type="ECO:0000313" key="2">
    <source>
        <dbReference type="Proteomes" id="UP001165960"/>
    </source>
</evidence>
<name>A0ACC2REL9_9FUNG</name>
<keyword evidence="2" id="KW-1185">Reference proteome</keyword>
<organism evidence="1 2">
    <name type="scientific">Entomophthora muscae</name>
    <dbReference type="NCBI Taxonomy" id="34485"/>
    <lineage>
        <taxon>Eukaryota</taxon>
        <taxon>Fungi</taxon>
        <taxon>Fungi incertae sedis</taxon>
        <taxon>Zoopagomycota</taxon>
        <taxon>Entomophthoromycotina</taxon>
        <taxon>Entomophthoromycetes</taxon>
        <taxon>Entomophthorales</taxon>
        <taxon>Entomophthoraceae</taxon>
        <taxon>Entomophthora</taxon>
    </lineage>
</organism>
<gene>
    <name evidence="1" type="ORF">DSO57_1034712</name>
</gene>
<protein>
    <submittedName>
        <fullName evidence="1">Uncharacterized protein</fullName>
    </submittedName>
</protein>
<comment type="caution">
    <text evidence="1">The sequence shown here is derived from an EMBL/GenBank/DDBJ whole genome shotgun (WGS) entry which is preliminary data.</text>
</comment>
<sequence>MPSIAKITSALSFIFAVASTSMSAYGSSCQDYYYGECIPCPKEMYYDGMCHETLEYPVPQTPEPYMPYPQYPQQPKPRYPPPYQPNPCKKVKSFLGFVLGTNLGDFLDMDLGLDVGKCNKLLDAKVKAAFMKNHKLKLHFSKDN</sequence>
<evidence type="ECO:0000313" key="1">
    <source>
        <dbReference type="EMBL" id="KAJ9048480.1"/>
    </source>
</evidence>
<dbReference type="Proteomes" id="UP001165960">
    <property type="component" value="Unassembled WGS sequence"/>
</dbReference>
<dbReference type="EMBL" id="QTSX02007393">
    <property type="protein sequence ID" value="KAJ9048480.1"/>
    <property type="molecule type" value="Genomic_DNA"/>
</dbReference>
<accession>A0ACC2REL9</accession>